<proteinExistence type="predicted"/>
<protein>
    <submittedName>
        <fullName evidence="3">Uncharacterized protein</fullName>
    </submittedName>
</protein>
<evidence type="ECO:0000256" key="2">
    <source>
        <dbReference type="SAM" id="Phobius"/>
    </source>
</evidence>
<feature type="transmembrane region" description="Helical" evidence="2">
    <location>
        <begin position="85"/>
        <end position="103"/>
    </location>
</feature>
<evidence type="ECO:0000256" key="1">
    <source>
        <dbReference type="SAM" id="MobiDB-lite"/>
    </source>
</evidence>
<gene>
    <name evidence="3" type="ORF">C483_12403</name>
</gene>
<dbReference type="STRING" id="1227493.C483_12403"/>
<dbReference type="AlphaFoldDB" id="L9ZW64"/>
<keyword evidence="4" id="KW-1185">Reference proteome</keyword>
<dbReference type="Proteomes" id="UP000011519">
    <property type="component" value="Unassembled WGS sequence"/>
</dbReference>
<dbReference type="OrthoDB" id="325469at2157"/>
<comment type="caution">
    <text evidence="3">The sequence shown here is derived from an EMBL/GenBank/DDBJ whole genome shotgun (WGS) entry which is preliminary data.</text>
</comment>
<sequence>MSKLETDGGTDADTDTDTNTTANANTNTNTDTGTPTTGTTTEGPNSSGNALGLESGRNNKAGRDAHNGGVLESIQIVGQEIRRSSANAVAVDLLYVFTIGFFASLSIRGFWPALIAAFPIAVLLGFAWLSSRLFFLTNVLAIVVAIAATRMGLLPL</sequence>
<keyword evidence="2" id="KW-1133">Transmembrane helix</keyword>
<dbReference type="RefSeq" id="WP_006653657.1">
    <property type="nucleotide sequence ID" value="NZ_AOIM01000035.1"/>
</dbReference>
<keyword evidence="2" id="KW-0472">Membrane</keyword>
<evidence type="ECO:0000313" key="4">
    <source>
        <dbReference type="Proteomes" id="UP000011519"/>
    </source>
</evidence>
<feature type="transmembrane region" description="Helical" evidence="2">
    <location>
        <begin position="133"/>
        <end position="153"/>
    </location>
</feature>
<organism evidence="3 4">
    <name type="scientific">Natrialba hulunbeirensis JCM 10989</name>
    <dbReference type="NCBI Taxonomy" id="1227493"/>
    <lineage>
        <taxon>Archaea</taxon>
        <taxon>Methanobacteriati</taxon>
        <taxon>Methanobacteriota</taxon>
        <taxon>Stenosarchaea group</taxon>
        <taxon>Halobacteria</taxon>
        <taxon>Halobacteriales</taxon>
        <taxon>Natrialbaceae</taxon>
        <taxon>Natrialba</taxon>
    </lineage>
</organism>
<evidence type="ECO:0000313" key="3">
    <source>
        <dbReference type="EMBL" id="ELY90311.1"/>
    </source>
</evidence>
<feature type="region of interest" description="Disordered" evidence="1">
    <location>
        <begin position="1"/>
        <end position="66"/>
    </location>
</feature>
<dbReference type="PATRIC" id="fig|1227493.4.peg.2481"/>
<reference evidence="3 4" key="1">
    <citation type="journal article" date="2014" name="PLoS Genet.">
        <title>Phylogenetically driven sequencing of extremely halophilic archaea reveals strategies for static and dynamic osmo-response.</title>
        <authorList>
            <person name="Becker E.A."/>
            <person name="Seitzer P.M."/>
            <person name="Tritt A."/>
            <person name="Larsen D."/>
            <person name="Krusor M."/>
            <person name="Yao A.I."/>
            <person name="Wu D."/>
            <person name="Madern D."/>
            <person name="Eisen J.A."/>
            <person name="Darling A.E."/>
            <person name="Facciotti M.T."/>
        </authorList>
    </citation>
    <scope>NUCLEOTIDE SEQUENCE [LARGE SCALE GENOMIC DNA]</scope>
    <source>
        <strain evidence="3 4">JCM 10989</strain>
    </source>
</reference>
<feature type="compositionally biased region" description="Low complexity" evidence="1">
    <location>
        <begin position="17"/>
        <end position="45"/>
    </location>
</feature>
<feature type="transmembrane region" description="Helical" evidence="2">
    <location>
        <begin position="109"/>
        <end position="126"/>
    </location>
</feature>
<accession>L9ZW64</accession>
<dbReference type="EMBL" id="AOIM01000035">
    <property type="protein sequence ID" value="ELY90311.1"/>
    <property type="molecule type" value="Genomic_DNA"/>
</dbReference>
<name>L9ZW64_9EURY</name>
<keyword evidence="2" id="KW-0812">Transmembrane</keyword>